<reference evidence="3" key="1">
    <citation type="journal article" date="2019" name="Int. J. Syst. Evol. Microbiol.">
        <title>The Global Catalogue of Microorganisms (GCM) 10K type strain sequencing project: providing services to taxonomists for standard genome sequencing and annotation.</title>
        <authorList>
            <consortium name="The Broad Institute Genomics Platform"/>
            <consortium name="The Broad Institute Genome Sequencing Center for Infectious Disease"/>
            <person name="Wu L."/>
            <person name="Ma J."/>
        </authorList>
    </citation>
    <scope>NUCLEOTIDE SEQUENCE [LARGE SCALE GENOMIC DNA]</scope>
    <source>
        <strain evidence="3">KCTC 42087</strain>
    </source>
</reference>
<dbReference type="RefSeq" id="WP_378284965.1">
    <property type="nucleotide sequence ID" value="NZ_JBHSON010000041.1"/>
</dbReference>
<dbReference type="PROSITE" id="PS00061">
    <property type="entry name" value="ADH_SHORT"/>
    <property type="match status" value="1"/>
</dbReference>
<sequence>MSTLDRLRLDGKVAIVTGGAGAIGQVYGRALAEAGAAVALADLDGDGAERAAAALAADGFQATGVRVDITDPASAAAMAEAAVAAHGGVDILVNNAAVMAEIPQVDLLDLPPEWFDRVMRVNVLGAVQCSKAVRAPMAERGGGRIINQVSAGAFMAGGIYGISKLALVSVTAGLARSLGPLGINVNAIAPGLVENEPGMRSLPADHPARAALAAAIPGKKQAPAEDLLGTLLLLASPAGEWINGQTISVDGGWVMRL</sequence>
<dbReference type="Gene3D" id="3.40.50.720">
    <property type="entry name" value="NAD(P)-binding Rossmann-like Domain"/>
    <property type="match status" value="1"/>
</dbReference>
<accession>A0ABW1A259</accession>
<dbReference type="CDD" id="cd05233">
    <property type="entry name" value="SDR_c"/>
    <property type="match status" value="1"/>
</dbReference>
<gene>
    <name evidence="2" type="ORF">ACFPZN_26810</name>
</gene>
<comment type="similarity">
    <text evidence="1">Belongs to the short-chain dehydrogenases/reductases (SDR) family.</text>
</comment>
<protein>
    <submittedName>
        <fullName evidence="2">SDR family oxidoreductase</fullName>
    </submittedName>
</protein>
<dbReference type="PRINTS" id="PR00080">
    <property type="entry name" value="SDRFAMILY"/>
</dbReference>
<dbReference type="SUPFAM" id="SSF51735">
    <property type="entry name" value="NAD(P)-binding Rossmann-fold domains"/>
    <property type="match status" value="1"/>
</dbReference>
<organism evidence="2 3">
    <name type="scientific">Actinomadura rugatobispora</name>
    <dbReference type="NCBI Taxonomy" id="1994"/>
    <lineage>
        <taxon>Bacteria</taxon>
        <taxon>Bacillati</taxon>
        <taxon>Actinomycetota</taxon>
        <taxon>Actinomycetes</taxon>
        <taxon>Streptosporangiales</taxon>
        <taxon>Thermomonosporaceae</taxon>
        <taxon>Actinomadura</taxon>
    </lineage>
</organism>
<comment type="caution">
    <text evidence="2">The sequence shown here is derived from an EMBL/GenBank/DDBJ whole genome shotgun (WGS) entry which is preliminary data.</text>
</comment>
<evidence type="ECO:0000256" key="1">
    <source>
        <dbReference type="ARBA" id="ARBA00006484"/>
    </source>
</evidence>
<evidence type="ECO:0000313" key="3">
    <source>
        <dbReference type="Proteomes" id="UP001596074"/>
    </source>
</evidence>
<dbReference type="PANTHER" id="PTHR42760:SF40">
    <property type="entry name" value="3-OXOACYL-[ACYL-CARRIER-PROTEIN] REDUCTASE, CHLOROPLASTIC"/>
    <property type="match status" value="1"/>
</dbReference>
<evidence type="ECO:0000313" key="2">
    <source>
        <dbReference type="EMBL" id="MFC5749246.1"/>
    </source>
</evidence>
<dbReference type="InterPro" id="IPR020904">
    <property type="entry name" value="Sc_DH/Rdtase_CS"/>
</dbReference>
<keyword evidence="3" id="KW-1185">Reference proteome</keyword>
<name>A0ABW1A259_9ACTN</name>
<proteinExistence type="inferred from homology"/>
<dbReference type="Proteomes" id="UP001596074">
    <property type="component" value="Unassembled WGS sequence"/>
</dbReference>
<dbReference type="PANTHER" id="PTHR42760">
    <property type="entry name" value="SHORT-CHAIN DEHYDROGENASES/REDUCTASES FAMILY MEMBER"/>
    <property type="match status" value="1"/>
</dbReference>
<dbReference type="PRINTS" id="PR00081">
    <property type="entry name" value="GDHRDH"/>
</dbReference>
<dbReference type="Pfam" id="PF13561">
    <property type="entry name" value="adh_short_C2"/>
    <property type="match status" value="1"/>
</dbReference>
<dbReference type="InterPro" id="IPR002347">
    <property type="entry name" value="SDR_fam"/>
</dbReference>
<dbReference type="EMBL" id="JBHSON010000041">
    <property type="protein sequence ID" value="MFC5749246.1"/>
    <property type="molecule type" value="Genomic_DNA"/>
</dbReference>
<dbReference type="InterPro" id="IPR036291">
    <property type="entry name" value="NAD(P)-bd_dom_sf"/>
</dbReference>